<evidence type="ECO:0000313" key="8">
    <source>
        <dbReference type="Proteomes" id="UP000268857"/>
    </source>
</evidence>
<keyword evidence="3 6" id="KW-0812">Transmembrane</keyword>
<dbReference type="GO" id="GO:0016020">
    <property type="term" value="C:membrane"/>
    <property type="evidence" value="ECO:0007669"/>
    <property type="project" value="UniProtKB-SubCell"/>
</dbReference>
<keyword evidence="5 6" id="KW-0472">Membrane</keyword>
<proteinExistence type="inferred from homology"/>
<keyword evidence="4 6" id="KW-1133">Transmembrane helix</keyword>
<feature type="transmembrane region" description="Helical" evidence="6">
    <location>
        <begin position="43"/>
        <end position="62"/>
    </location>
</feature>
<evidence type="ECO:0000256" key="6">
    <source>
        <dbReference type="SAM" id="Phobius"/>
    </source>
</evidence>
<evidence type="ECO:0000256" key="2">
    <source>
        <dbReference type="ARBA" id="ARBA00007524"/>
    </source>
</evidence>
<comment type="subcellular location">
    <subcellularLocation>
        <location evidence="1">Membrane</location>
        <topology evidence="1">Multi-pass membrane protein</topology>
    </subcellularLocation>
</comment>
<gene>
    <name evidence="7" type="ORF">PCC6912_38130</name>
</gene>
<organism evidence="7 8">
    <name type="scientific">Chlorogloeopsis fritschii PCC 6912</name>
    <dbReference type="NCBI Taxonomy" id="211165"/>
    <lineage>
        <taxon>Bacteria</taxon>
        <taxon>Bacillati</taxon>
        <taxon>Cyanobacteriota</taxon>
        <taxon>Cyanophyceae</taxon>
        <taxon>Nostocales</taxon>
        <taxon>Chlorogloeopsidaceae</taxon>
        <taxon>Chlorogloeopsis</taxon>
    </lineage>
</organism>
<evidence type="ECO:0000256" key="1">
    <source>
        <dbReference type="ARBA" id="ARBA00004141"/>
    </source>
</evidence>
<comment type="caution">
    <text evidence="7">The sequence shown here is derived from an EMBL/GenBank/DDBJ whole genome shotgun (WGS) entry which is preliminary data.</text>
</comment>
<dbReference type="InterPro" id="IPR004307">
    <property type="entry name" value="TspO_MBR"/>
</dbReference>
<evidence type="ECO:0000313" key="7">
    <source>
        <dbReference type="EMBL" id="RUR77932.1"/>
    </source>
</evidence>
<dbReference type="InterPro" id="IPR038330">
    <property type="entry name" value="TspO/MBR-related_sf"/>
</dbReference>
<feature type="transmembrane region" description="Helical" evidence="6">
    <location>
        <begin position="74"/>
        <end position="93"/>
    </location>
</feature>
<evidence type="ECO:0000256" key="5">
    <source>
        <dbReference type="ARBA" id="ARBA00023136"/>
    </source>
</evidence>
<evidence type="ECO:0000256" key="3">
    <source>
        <dbReference type="ARBA" id="ARBA00022692"/>
    </source>
</evidence>
<keyword evidence="8" id="KW-1185">Reference proteome</keyword>
<dbReference type="RefSeq" id="WP_016876599.1">
    <property type="nucleotide sequence ID" value="NZ_AJLN01000145.1"/>
</dbReference>
<comment type="similarity">
    <text evidence="2">Belongs to the TspO/BZRP family.</text>
</comment>
<dbReference type="AlphaFoldDB" id="A0A3S0XUF8"/>
<dbReference type="Gene3D" id="1.20.1260.100">
    <property type="entry name" value="TspO/MBR protein"/>
    <property type="match status" value="1"/>
</dbReference>
<accession>A0A3S0XUF8</accession>
<dbReference type="CDD" id="cd15904">
    <property type="entry name" value="TSPO_MBR"/>
    <property type="match status" value="1"/>
</dbReference>
<dbReference type="GO" id="GO:0033013">
    <property type="term" value="P:tetrapyrrole metabolic process"/>
    <property type="evidence" value="ECO:0007669"/>
    <property type="project" value="UniProtKB-ARBA"/>
</dbReference>
<dbReference type="OrthoDB" id="529996at2"/>
<dbReference type="PIRSF" id="PIRSF005859">
    <property type="entry name" value="PBR"/>
    <property type="match status" value="1"/>
</dbReference>
<dbReference type="Pfam" id="PF03073">
    <property type="entry name" value="TspO_MBR"/>
    <property type="match status" value="1"/>
</dbReference>
<dbReference type="EMBL" id="RSCJ01000016">
    <property type="protein sequence ID" value="RUR77932.1"/>
    <property type="molecule type" value="Genomic_DNA"/>
</dbReference>
<dbReference type="STRING" id="211165.GCA_000317285_06366"/>
<sequence length="157" mass="17747">MIRSWMVIAGVTLLVALGANFITPGDRKWFKRLQRPRWLTFEAAIPVIWTVVFVCGAWSAYIIWENNPGSTRTWIYMGLYLLLEIVTVSYTPAMFRNRSLRLGTILGGTGFIIAVILAIAVLPISGWATLLLVPYLLWSPIGTYTTKVMERLNPQDI</sequence>
<feature type="transmembrane region" description="Helical" evidence="6">
    <location>
        <begin position="6"/>
        <end position="23"/>
    </location>
</feature>
<dbReference type="Proteomes" id="UP000268857">
    <property type="component" value="Unassembled WGS sequence"/>
</dbReference>
<dbReference type="PANTHER" id="PTHR10057">
    <property type="entry name" value="PERIPHERAL-TYPE BENZODIAZEPINE RECEPTOR"/>
    <property type="match status" value="1"/>
</dbReference>
<feature type="transmembrane region" description="Helical" evidence="6">
    <location>
        <begin position="105"/>
        <end position="138"/>
    </location>
</feature>
<evidence type="ECO:0000256" key="4">
    <source>
        <dbReference type="ARBA" id="ARBA00022989"/>
    </source>
</evidence>
<dbReference type="PANTHER" id="PTHR10057:SF0">
    <property type="entry name" value="TRANSLOCATOR PROTEIN"/>
    <property type="match status" value="1"/>
</dbReference>
<protein>
    <submittedName>
        <fullName evidence="7">Sensory protein TspO</fullName>
    </submittedName>
</protein>
<name>A0A3S0XUF8_CHLFR</name>
<reference evidence="7 8" key="1">
    <citation type="journal article" date="2019" name="Genome Biol. Evol.">
        <title>Day and night: Metabolic profiles and evolutionary relationships of six axenic non-marine cyanobacteria.</title>
        <authorList>
            <person name="Will S.E."/>
            <person name="Henke P."/>
            <person name="Boedeker C."/>
            <person name="Huang S."/>
            <person name="Brinkmann H."/>
            <person name="Rohde M."/>
            <person name="Jarek M."/>
            <person name="Friedl T."/>
            <person name="Seufert S."/>
            <person name="Schumacher M."/>
            <person name="Overmann J."/>
            <person name="Neumann-Schaal M."/>
            <person name="Petersen J."/>
        </authorList>
    </citation>
    <scope>NUCLEOTIDE SEQUENCE [LARGE SCALE GENOMIC DNA]</scope>
    <source>
        <strain evidence="7 8">PCC 6912</strain>
    </source>
</reference>